<evidence type="ECO:0000256" key="1">
    <source>
        <dbReference type="SAM" id="Phobius"/>
    </source>
</evidence>
<dbReference type="Pfam" id="PF07963">
    <property type="entry name" value="N_methyl"/>
    <property type="match status" value="1"/>
</dbReference>
<name>A0ABT6I001_9GAMM</name>
<evidence type="ECO:0000313" key="3">
    <source>
        <dbReference type="Proteomes" id="UP001162135"/>
    </source>
</evidence>
<feature type="transmembrane region" description="Helical" evidence="1">
    <location>
        <begin position="20"/>
        <end position="39"/>
    </location>
</feature>
<protein>
    <recommendedName>
        <fullName evidence="4">Type IV pilus assembly protein PilW</fullName>
    </recommendedName>
</protein>
<organism evidence="2 3">
    <name type="scientific">Salinicola acroporae</name>
    <dbReference type="NCBI Taxonomy" id="1541440"/>
    <lineage>
        <taxon>Bacteria</taxon>
        <taxon>Pseudomonadati</taxon>
        <taxon>Pseudomonadota</taxon>
        <taxon>Gammaproteobacteria</taxon>
        <taxon>Oceanospirillales</taxon>
        <taxon>Halomonadaceae</taxon>
        <taxon>Salinicola</taxon>
    </lineage>
</organism>
<comment type="caution">
    <text evidence="2">The sequence shown here is derived from an EMBL/GenBank/DDBJ whole genome shotgun (WGS) entry which is preliminary data.</text>
</comment>
<dbReference type="PROSITE" id="PS00409">
    <property type="entry name" value="PROKAR_NTER_METHYL"/>
    <property type="match status" value="1"/>
</dbReference>
<evidence type="ECO:0000313" key="2">
    <source>
        <dbReference type="EMBL" id="MDH4571069.1"/>
    </source>
</evidence>
<accession>A0ABT6I001</accession>
<keyword evidence="3" id="KW-1185">Reference proteome</keyword>
<reference evidence="2" key="1">
    <citation type="journal article" date="2015" name="Antonie Van Leeuwenhoek">
        <title>Comparative 16S rRNA signatures and multilocus sequence analysis for the genus Salinicola and description of Salinicola acroporae sp. nov., isolated from coral Acropora digitifera.</title>
        <authorList>
            <person name="Lepcha R.T."/>
            <person name="Poddar A."/>
            <person name="Schumann P."/>
            <person name="Das S.K."/>
        </authorList>
    </citation>
    <scope>NUCLEOTIDE SEQUENCE</scope>
    <source>
        <strain evidence="2">S4-41</strain>
    </source>
</reference>
<dbReference type="EMBL" id="PGFS01000001">
    <property type="protein sequence ID" value="MDH4571069.1"/>
    <property type="molecule type" value="Genomic_DNA"/>
</dbReference>
<dbReference type="Pfam" id="PF16074">
    <property type="entry name" value="PilW"/>
    <property type="match status" value="1"/>
</dbReference>
<dbReference type="InterPro" id="IPR032092">
    <property type="entry name" value="PilW"/>
</dbReference>
<keyword evidence="1" id="KW-0472">Membrane</keyword>
<evidence type="ECO:0008006" key="4">
    <source>
        <dbReference type="Google" id="ProtNLM"/>
    </source>
</evidence>
<dbReference type="Proteomes" id="UP001162135">
    <property type="component" value="Unassembled WGS sequence"/>
</dbReference>
<dbReference type="InterPro" id="IPR012902">
    <property type="entry name" value="N_methyl_site"/>
</dbReference>
<dbReference type="RefSeq" id="WP_162619897.1">
    <property type="nucleotide sequence ID" value="NZ_PGFS01000001.1"/>
</dbReference>
<reference evidence="2" key="2">
    <citation type="submission" date="2017-11" db="EMBL/GenBank/DDBJ databases">
        <authorList>
            <person name="Das S.K."/>
        </authorList>
    </citation>
    <scope>NUCLEOTIDE SEQUENCE</scope>
    <source>
        <strain evidence="2">S4-41</strain>
    </source>
</reference>
<sequence>MSRVLASPPARQRGISLVELMVAMLIGLMLVLMVTSYTMSSRRSYQSSVANQDVQDARRFALSVIQQQIWLSGYSDRWEDLSLLFPSYTPAEDEQIPAFAAGQLVAADTDDEIWVRYRAAELSGQPLTHCDGTPFPAADGNDADSVAVAGLYLDGHTLRCLVSLSGGEMHHSLPLLNDVEAMRWEYLDDSNTFQSREHANWTSVRAVRLALILASAESTGERYVQSFPWGEGTVSFEDGHARTRLETTIALRNLPETAQ</sequence>
<keyword evidence="1" id="KW-0812">Transmembrane</keyword>
<gene>
    <name evidence="2" type="ORF">CUR86_00425</name>
</gene>
<proteinExistence type="predicted"/>
<keyword evidence="1" id="KW-1133">Transmembrane helix</keyword>